<gene>
    <name evidence="1" type="ORF">COCHEDRAFT_1020552</name>
</gene>
<dbReference type="EMBL" id="KB445573">
    <property type="protein sequence ID" value="EMD93529.1"/>
    <property type="molecule type" value="Genomic_DNA"/>
</dbReference>
<dbReference type="AlphaFoldDB" id="M2U4N8"/>
<reference evidence="2" key="2">
    <citation type="journal article" date="2013" name="PLoS Genet.">
        <title>Comparative genome structure, secondary metabolite, and effector coding capacity across Cochliobolus pathogens.</title>
        <authorList>
            <person name="Condon B.J."/>
            <person name="Leng Y."/>
            <person name="Wu D."/>
            <person name="Bushley K.E."/>
            <person name="Ohm R.A."/>
            <person name="Otillar R."/>
            <person name="Martin J."/>
            <person name="Schackwitz W."/>
            <person name="Grimwood J."/>
            <person name="MohdZainudin N."/>
            <person name="Xue C."/>
            <person name="Wang R."/>
            <person name="Manning V.A."/>
            <person name="Dhillon B."/>
            <person name="Tu Z.J."/>
            <person name="Steffenson B.J."/>
            <person name="Salamov A."/>
            <person name="Sun H."/>
            <person name="Lowry S."/>
            <person name="LaButti K."/>
            <person name="Han J."/>
            <person name="Copeland A."/>
            <person name="Lindquist E."/>
            <person name="Barry K."/>
            <person name="Schmutz J."/>
            <person name="Baker S.E."/>
            <person name="Ciuffetti L.M."/>
            <person name="Grigoriev I.V."/>
            <person name="Zhong S."/>
            <person name="Turgeon B.G."/>
        </authorList>
    </citation>
    <scope>NUCLEOTIDE SEQUENCE [LARGE SCALE GENOMIC DNA]</scope>
    <source>
        <strain evidence="2">C5 / ATCC 48332 / race O</strain>
    </source>
</reference>
<protein>
    <submittedName>
        <fullName evidence="1">Uncharacterized protein</fullName>
    </submittedName>
</protein>
<accession>M2U4N8</accession>
<evidence type="ECO:0000313" key="1">
    <source>
        <dbReference type="EMBL" id="EMD93529.1"/>
    </source>
</evidence>
<name>M2U4N8_COCH5</name>
<proteinExistence type="predicted"/>
<reference evidence="1 2" key="1">
    <citation type="journal article" date="2012" name="PLoS Pathog.">
        <title>Diverse lifestyles and strategies of plant pathogenesis encoded in the genomes of eighteen Dothideomycetes fungi.</title>
        <authorList>
            <person name="Ohm R.A."/>
            <person name="Feau N."/>
            <person name="Henrissat B."/>
            <person name="Schoch C.L."/>
            <person name="Horwitz B.A."/>
            <person name="Barry K.W."/>
            <person name="Condon B.J."/>
            <person name="Copeland A.C."/>
            <person name="Dhillon B."/>
            <person name="Glaser F."/>
            <person name="Hesse C.N."/>
            <person name="Kosti I."/>
            <person name="LaButti K."/>
            <person name="Lindquist E.A."/>
            <person name="Lucas S."/>
            <person name="Salamov A.A."/>
            <person name="Bradshaw R.E."/>
            <person name="Ciuffetti L."/>
            <person name="Hamelin R.C."/>
            <person name="Kema G.H.J."/>
            <person name="Lawrence C."/>
            <person name="Scott J.A."/>
            <person name="Spatafora J.W."/>
            <person name="Turgeon B.G."/>
            <person name="de Wit P.J.G.M."/>
            <person name="Zhong S."/>
            <person name="Goodwin S.B."/>
            <person name="Grigoriev I.V."/>
        </authorList>
    </citation>
    <scope>NUCLEOTIDE SEQUENCE [LARGE SCALE GENOMIC DNA]</scope>
    <source>
        <strain evidence="2">C5 / ATCC 48332 / race O</strain>
    </source>
</reference>
<dbReference type="Proteomes" id="UP000016936">
    <property type="component" value="Unassembled WGS sequence"/>
</dbReference>
<dbReference type="HOGENOM" id="CLU_3050178_0_0_1"/>
<sequence length="54" mass="6445">MPPPTKFAIEFLRPLAVVKWITKMHCRNELRPGNNRYRNQEPRYAMLIANEKFG</sequence>
<keyword evidence="2" id="KW-1185">Reference proteome</keyword>
<organism evidence="1 2">
    <name type="scientific">Cochliobolus heterostrophus (strain C5 / ATCC 48332 / race O)</name>
    <name type="common">Southern corn leaf blight fungus</name>
    <name type="synonym">Bipolaris maydis</name>
    <dbReference type="NCBI Taxonomy" id="701091"/>
    <lineage>
        <taxon>Eukaryota</taxon>
        <taxon>Fungi</taxon>
        <taxon>Dikarya</taxon>
        <taxon>Ascomycota</taxon>
        <taxon>Pezizomycotina</taxon>
        <taxon>Dothideomycetes</taxon>
        <taxon>Pleosporomycetidae</taxon>
        <taxon>Pleosporales</taxon>
        <taxon>Pleosporineae</taxon>
        <taxon>Pleosporaceae</taxon>
        <taxon>Bipolaris</taxon>
    </lineage>
</organism>
<evidence type="ECO:0000313" key="2">
    <source>
        <dbReference type="Proteomes" id="UP000016936"/>
    </source>
</evidence>